<sequence length="203" mass="22584">MSDKNKKKQAQPEQCQEDIRKEEAVEPEEEAVRTEQEEKGGPQEAGEAAQEDQKSGEAPKEEPSGEGTAPLDDRFLRLAAEYDNYRKRTAKEKESIWNDAKADTAAAFLPVYDNLERALKQDTADEAYKKGVEMTMNQLKEILSKLGITEIPALGQPFDPNLHNAVMHVEDESLGENVVAAVFQAGFQCGEKVIRFAMVQVAN</sequence>
<dbReference type="Pfam" id="PF01025">
    <property type="entry name" value="GrpE"/>
    <property type="match status" value="1"/>
</dbReference>
<evidence type="ECO:0000256" key="3">
    <source>
        <dbReference type="ARBA" id="ARBA00011738"/>
    </source>
</evidence>
<feature type="compositionally biased region" description="Basic and acidic residues" evidence="13">
    <location>
        <begin position="51"/>
        <end position="63"/>
    </location>
</feature>
<comment type="caution">
    <text evidence="14">The sequence shown here is derived from an EMBL/GenBank/DDBJ whole genome shotgun (WGS) entry which is preliminary data.</text>
</comment>
<evidence type="ECO:0000256" key="5">
    <source>
        <dbReference type="ARBA" id="ARBA00023016"/>
    </source>
</evidence>
<dbReference type="PRINTS" id="PR00773">
    <property type="entry name" value="GRPEPROTEIN"/>
</dbReference>
<comment type="subunit">
    <text evidence="3 10">Homodimer.</text>
</comment>
<dbReference type="GO" id="GO:0051087">
    <property type="term" value="F:protein-folding chaperone binding"/>
    <property type="evidence" value="ECO:0007669"/>
    <property type="project" value="InterPro"/>
</dbReference>
<dbReference type="FunFam" id="2.30.22.10:FF:000001">
    <property type="entry name" value="Protein GrpE"/>
    <property type="match status" value="1"/>
</dbReference>
<dbReference type="GO" id="GO:0000774">
    <property type="term" value="F:adenyl-nucleotide exchange factor activity"/>
    <property type="evidence" value="ECO:0007669"/>
    <property type="project" value="InterPro"/>
</dbReference>
<name>A0A8J6M7I0_9FIRM</name>
<dbReference type="Gene3D" id="2.30.22.10">
    <property type="entry name" value="Head domain of nucleotide exchange factor GrpE"/>
    <property type="match status" value="1"/>
</dbReference>
<proteinExistence type="inferred from homology"/>
<comment type="similarity">
    <text evidence="2 10 12">Belongs to the GrpE family.</text>
</comment>
<evidence type="ECO:0000313" key="15">
    <source>
        <dbReference type="Proteomes" id="UP000628736"/>
    </source>
</evidence>
<dbReference type="GO" id="GO:0006457">
    <property type="term" value="P:protein folding"/>
    <property type="evidence" value="ECO:0007669"/>
    <property type="project" value="InterPro"/>
</dbReference>
<organism evidence="14 15">
    <name type="scientific">Flintibacter hominis</name>
    <dbReference type="NCBI Taxonomy" id="2763048"/>
    <lineage>
        <taxon>Bacteria</taxon>
        <taxon>Bacillati</taxon>
        <taxon>Bacillota</taxon>
        <taxon>Clostridia</taxon>
        <taxon>Eubacteriales</taxon>
        <taxon>Flintibacter</taxon>
    </lineage>
</organism>
<dbReference type="GO" id="GO:0051082">
    <property type="term" value="F:unfolded protein binding"/>
    <property type="evidence" value="ECO:0007669"/>
    <property type="project" value="TreeGrafter"/>
</dbReference>
<evidence type="ECO:0000256" key="12">
    <source>
        <dbReference type="RuleBase" id="RU004478"/>
    </source>
</evidence>
<evidence type="ECO:0000256" key="1">
    <source>
        <dbReference type="ARBA" id="ARBA00004496"/>
    </source>
</evidence>
<accession>A0A8J6M7I0</accession>
<dbReference type="Proteomes" id="UP000628736">
    <property type="component" value="Unassembled WGS sequence"/>
</dbReference>
<dbReference type="HAMAP" id="MF_01151">
    <property type="entry name" value="GrpE"/>
    <property type="match status" value="1"/>
</dbReference>
<evidence type="ECO:0000256" key="10">
    <source>
        <dbReference type="HAMAP-Rule" id="MF_01151"/>
    </source>
</evidence>
<feature type="region of interest" description="Disordered" evidence="13">
    <location>
        <begin position="1"/>
        <end position="73"/>
    </location>
</feature>
<keyword evidence="4 10" id="KW-0963">Cytoplasm</keyword>
<keyword evidence="6 10" id="KW-0143">Chaperone</keyword>
<dbReference type="SUPFAM" id="SSF51064">
    <property type="entry name" value="Head domain of nucleotide exchange factor GrpE"/>
    <property type="match status" value="1"/>
</dbReference>
<dbReference type="CDD" id="cd00446">
    <property type="entry name" value="GrpE"/>
    <property type="match status" value="1"/>
</dbReference>
<evidence type="ECO:0000256" key="6">
    <source>
        <dbReference type="ARBA" id="ARBA00023186"/>
    </source>
</evidence>
<dbReference type="InterPro" id="IPR009012">
    <property type="entry name" value="GrpE_head"/>
</dbReference>
<dbReference type="InterPro" id="IPR000740">
    <property type="entry name" value="GrpE"/>
</dbReference>
<protein>
    <recommendedName>
        <fullName evidence="8 10">Protein GrpE</fullName>
    </recommendedName>
    <alternativeName>
        <fullName evidence="9 10">HSP-70 cofactor</fullName>
    </alternativeName>
</protein>
<dbReference type="PANTHER" id="PTHR21237:SF23">
    <property type="entry name" value="GRPE PROTEIN HOMOLOG, MITOCHONDRIAL"/>
    <property type="match status" value="1"/>
</dbReference>
<dbReference type="RefSeq" id="WP_186853130.1">
    <property type="nucleotide sequence ID" value="NZ_JACOPO010000007.1"/>
</dbReference>
<dbReference type="AlphaFoldDB" id="A0A8J6M7I0"/>
<keyword evidence="5 10" id="KW-0346">Stress response</keyword>
<dbReference type="PROSITE" id="PS01071">
    <property type="entry name" value="GRPE"/>
    <property type="match status" value="1"/>
</dbReference>
<dbReference type="EMBL" id="JACOPO010000007">
    <property type="protein sequence ID" value="MBC5723263.1"/>
    <property type="molecule type" value="Genomic_DNA"/>
</dbReference>
<dbReference type="SUPFAM" id="SSF58014">
    <property type="entry name" value="Coiled-coil domain of nucleotide exchange factor GrpE"/>
    <property type="match status" value="1"/>
</dbReference>
<dbReference type="GO" id="GO:0042803">
    <property type="term" value="F:protein homodimerization activity"/>
    <property type="evidence" value="ECO:0007669"/>
    <property type="project" value="InterPro"/>
</dbReference>
<feature type="compositionally biased region" description="Basic and acidic residues" evidence="13">
    <location>
        <begin position="17"/>
        <end position="41"/>
    </location>
</feature>
<comment type="function">
    <text evidence="7 10 11">Participates actively in the response to hyperosmotic and heat shock by preventing the aggregation of stress-denatured proteins, in association with DnaK and GrpE. It is the nucleotide exchange factor for DnaK and may function as a thermosensor. Unfolded proteins bind initially to DnaJ; upon interaction with the DnaJ-bound protein, DnaK hydrolyzes its bound ATP, resulting in the formation of a stable complex. GrpE releases ADP from DnaK; ATP binding to DnaK triggers the release of the substrate protein, thus completing the reaction cycle. Several rounds of ATP-dependent interactions between DnaJ, DnaK and GrpE are required for fully efficient folding.</text>
</comment>
<evidence type="ECO:0000256" key="2">
    <source>
        <dbReference type="ARBA" id="ARBA00009054"/>
    </source>
</evidence>
<gene>
    <name evidence="10 14" type="primary">grpE</name>
    <name evidence="14" type="ORF">H8S11_10630</name>
</gene>
<dbReference type="Gene3D" id="3.90.20.20">
    <property type="match status" value="1"/>
</dbReference>
<dbReference type="NCBIfam" id="NF010757">
    <property type="entry name" value="PRK14160.1"/>
    <property type="match status" value="1"/>
</dbReference>
<comment type="subcellular location">
    <subcellularLocation>
        <location evidence="1 10">Cytoplasm</location>
    </subcellularLocation>
</comment>
<dbReference type="InterPro" id="IPR013805">
    <property type="entry name" value="GrpE_CC"/>
</dbReference>
<keyword evidence="15" id="KW-1185">Reference proteome</keyword>
<evidence type="ECO:0000256" key="13">
    <source>
        <dbReference type="SAM" id="MobiDB-lite"/>
    </source>
</evidence>
<evidence type="ECO:0000256" key="8">
    <source>
        <dbReference type="ARBA" id="ARBA00072274"/>
    </source>
</evidence>
<evidence type="ECO:0000256" key="9">
    <source>
        <dbReference type="ARBA" id="ARBA00076414"/>
    </source>
</evidence>
<evidence type="ECO:0000313" key="14">
    <source>
        <dbReference type="EMBL" id="MBC5723263.1"/>
    </source>
</evidence>
<reference evidence="14" key="1">
    <citation type="submission" date="2020-08" db="EMBL/GenBank/DDBJ databases">
        <title>Genome public.</title>
        <authorList>
            <person name="Liu C."/>
            <person name="Sun Q."/>
        </authorList>
    </citation>
    <scope>NUCLEOTIDE SEQUENCE</scope>
    <source>
        <strain evidence="14">NSJ-23</strain>
    </source>
</reference>
<dbReference type="PANTHER" id="PTHR21237">
    <property type="entry name" value="GRPE PROTEIN"/>
    <property type="match status" value="1"/>
</dbReference>
<dbReference type="GO" id="GO:0005737">
    <property type="term" value="C:cytoplasm"/>
    <property type="evidence" value="ECO:0007669"/>
    <property type="project" value="UniProtKB-SubCell"/>
</dbReference>
<evidence type="ECO:0000256" key="7">
    <source>
        <dbReference type="ARBA" id="ARBA00053401"/>
    </source>
</evidence>
<evidence type="ECO:0000256" key="4">
    <source>
        <dbReference type="ARBA" id="ARBA00022490"/>
    </source>
</evidence>
<evidence type="ECO:0000256" key="11">
    <source>
        <dbReference type="RuleBase" id="RU000639"/>
    </source>
</evidence>